<dbReference type="Gene3D" id="3.30.300.30">
    <property type="match status" value="1"/>
</dbReference>
<dbReference type="InterPro" id="IPR036736">
    <property type="entry name" value="ACP-like_sf"/>
</dbReference>
<dbReference type="InterPro" id="IPR045851">
    <property type="entry name" value="AMP-bd_C_sf"/>
</dbReference>
<keyword evidence="2" id="KW-0596">Phosphopantetheine</keyword>
<dbReference type="InterPro" id="IPR023213">
    <property type="entry name" value="CAT-like_dom_sf"/>
</dbReference>
<evidence type="ECO:0000259" key="5">
    <source>
        <dbReference type="PROSITE" id="PS50075"/>
    </source>
</evidence>
<evidence type="ECO:0000256" key="1">
    <source>
        <dbReference type="ARBA" id="ARBA00001957"/>
    </source>
</evidence>
<dbReference type="FunFam" id="1.10.1200.10:FF:000005">
    <property type="entry name" value="Nonribosomal peptide synthetase 1"/>
    <property type="match status" value="1"/>
</dbReference>
<accession>A0A6G4U6G0</accession>
<dbReference type="Proteomes" id="UP000481583">
    <property type="component" value="Unassembled WGS sequence"/>
</dbReference>
<organism evidence="6 7">
    <name type="scientific">Streptomyces coryli</name>
    <dbReference type="NCBI Taxonomy" id="1128680"/>
    <lineage>
        <taxon>Bacteria</taxon>
        <taxon>Bacillati</taxon>
        <taxon>Actinomycetota</taxon>
        <taxon>Actinomycetes</taxon>
        <taxon>Kitasatosporales</taxon>
        <taxon>Streptomycetaceae</taxon>
        <taxon>Streptomyces</taxon>
    </lineage>
</organism>
<dbReference type="Pfam" id="PF00550">
    <property type="entry name" value="PP-binding"/>
    <property type="match status" value="1"/>
</dbReference>
<dbReference type="EMBL" id="JAAKZV010000110">
    <property type="protein sequence ID" value="NGN66781.1"/>
    <property type="molecule type" value="Genomic_DNA"/>
</dbReference>
<dbReference type="SMART" id="SM00823">
    <property type="entry name" value="PKS_PP"/>
    <property type="match status" value="1"/>
</dbReference>
<dbReference type="RefSeq" id="WP_240929868.1">
    <property type="nucleotide sequence ID" value="NZ_JAAKZV010000110.1"/>
</dbReference>
<name>A0A6G4U6G0_9ACTN</name>
<dbReference type="Gene3D" id="3.30.559.30">
    <property type="entry name" value="Nonribosomal peptide synthetase, condensation domain"/>
    <property type="match status" value="1"/>
</dbReference>
<dbReference type="AlphaFoldDB" id="A0A6G4U6G0"/>
<dbReference type="SUPFAM" id="SSF52777">
    <property type="entry name" value="CoA-dependent acyltransferases"/>
    <property type="match status" value="2"/>
</dbReference>
<keyword evidence="7" id="KW-1185">Reference proteome</keyword>
<evidence type="ECO:0000256" key="2">
    <source>
        <dbReference type="ARBA" id="ARBA00022450"/>
    </source>
</evidence>
<dbReference type="PROSITE" id="PS00012">
    <property type="entry name" value="PHOSPHOPANTETHEINE"/>
    <property type="match status" value="1"/>
</dbReference>
<dbReference type="PANTHER" id="PTHR45398:SF1">
    <property type="entry name" value="ENZYME, PUTATIVE (JCVI)-RELATED"/>
    <property type="match status" value="1"/>
</dbReference>
<dbReference type="PROSITE" id="PS50075">
    <property type="entry name" value="CARRIER"/>
    <property type="match status" value="1"/>
</dbReference>
<comment type="cofactor">
    <cofactor evidence="1">
        <name>pantetheine 4'-phosphate</name>
        <dbReference type="ChEBI" id="CHEBI:47942"/>
    </cofactor>
</comment>
<dbReference type="Gene3D" id="3.30.559.10">
    <property type="entry name" value="Chloramphenicol acetyltransferase-like domain"/>
    <property type="match status" value="1"/>
</dbReference>
<dbReference type="InterPro" id="IPR009081">
    <property type="entry name" value="PP-bd_ACP"/>
</dbReference>
<proteinExistence type="predicted"/>
<comment type="caution">
    <text evidence="6">The sequence shown here is derived from an EMBL/GenBank/DDBJ whole genome shotgun (WGS) entry which is preliminary data.</text>
</comment>
<dbReference type="Gene3D" id="1.10.1200.10">
    <property type="entry name" value="ACP-like"/>
    <property type="match status" value="1"/>
</dbReference>
<dbReference type="SUPFAM" id="SSF47336">
    <property type="entry name" value="ACP-like"/>
    <property type="match status" value="1"/>
</dbReference>
<dbReference type="SUPFAM" id="SSF56801">
    <property type="entry name" value="Acetyl-CoA synthetase-like"/>
    <property type="match status" value="1"/>
</dbReference>
<dbReference type="PANTHER" id="PTHR45398">
    <property type="match status" value="1"/>
</dbReference>
<dbReference type="GO" id="GO:0008610">
    <property type="term" value="P:lipid biosynthetic process"/>
    <property type="evidence" value="ECO:0007669"/>
    <property type="project" value="UniProtKB-ARBA"/>
</dbReference>
<evidence type="ECO:0000313" key="7">
    <source>
        <dbReference type="Proteomes" id="UP000481583"/>
    </source>
</evidence>
<dbReference type="Pfam" id="PF00668">
    <property type="entry name" value="Condensation"/>
    <property type="match status" value="1"/>
</dbReference>
<dbReference type="GO" id="GO:0003824">
    <property type="term" value="F:catalytic activity"/>
    <property type="evidence" value="ECO:0007669"/>
    <property type="project" value="InterPro"/>
</dbReference>
<keyword evidence="3" id="KW-0597">Phosphoprotein</keyword>
<sequence length="639" mass="67433">TQLREHTASRLPEYMIPTVVPLEALPLTPNGKLDRTALPAPDATSKEGRTPETHAEETLCTLFAEILSLEKVTVDDSFFELGGDSIMSMLLVSKARRAGLVITARQVFEHPTPAGLAAVAGSVADGAVVGGGDSGIGEIPLTPVMHELLDRAGPDSLGYVAQSNLVVTPAGLDFTVLTQAVQALVDHHDILRARLEVAPQRQLIVPEPTAAQAAPWVHRVDAAGLDDDALHQLIDEESRAATRRLDPSAGVMVQVVWFDPGPEAAGHLLIVIDHLVVDTVSWRLLVPDLAEAYTELAAGRDVALEPVPTSFRHWARELSALATTAGRQAELTQWTDYLRGPDPLLTTQPVDPERDFESTRREVSVRLPAAVTSALLTTVPAAFHAGIDDILLTGLATALAEWRRKQGHSAAGTLIDLEGHGRNALSDGVDLSRTVGWFTSAHPVRLDVGAVDLAGLRAGGPAAGRAVKRVKEQLRAVPGDGLGYGMLRHLNPETAPALAALPAAQIGFNYLGRLGGTRPADGHDAQPGRMQDWQVVGGGGGGIDPRIPVSHALEVIAAAHELPDGPELTLTLAWPEALLAEAAVQSLAAGWAAMLTGLVSHIADTGSGGHTPSDFPLVEISQDELDDFEATAKQIEEGA</sequence>
<evidence type="ECO:0000256" key="3">
    <source>
        <dbReference type="ARBA" id="ARBA00022553"/>
    </source>
</evidence>
<evidence type="ECO:0000256" key="4">
    <source>
        <dbReference type="SAM" id="MobiDB-lite"/>
    </source>
</evidence>
<gene>
    <name evidence="6" type="ORF">G5C51_23110</name>
</gene>
<feature type="non-terminal residue" evidence="6">
    <location>
        <position position="1"/>
    </location>
</feature>
<evidence type="ECO:0000313" key="6">
    <source>
        <dbReference type="EMBL" id="NGN66781.1"/>
    </source>
</evidence>
<feature type="compositionally biased region" description="Basic and acidic residues" evidence="4">
    <location>
        <begin position="44"/>
        <end position="54"/>
    </location>
</feature>
<dbReference type="InterPro" id="IPR020806">
    <property type="entry name" value="PKS_PP-bd"/>
</dbReference>
<dbReference type="NCBIfam" id="TIGR01720">
    <property type="entry name" value="NRPS-para261"/>
    <property type="match status" value="1"/>
</dbReference>
<dbReference type="GO" id="GO:0017000">
    <property type="term" value="P:antibiotic biosynthetic process"/>
    <property type="evidence" value="ECO:0007669"/>
    <property type="project" value="UniProtKB-ARBA"/>
</dbReference>
<dbReference type="InterPro" id="IPR006162">
    <property type="entry name" value="Ppantetheine_attach_site"/>
</dbReference>
<dbReference type="InterPro" id="IPR001242">
    <property type="entry name" value="Condensation_dom"/>
</dbReference>
<feature type="domain" description="Carrier" evidence="5">
    <location>
        <begin position="50"/>
        <end position="124"/>
    </location>
</feature>
<reference evidence="6 7" key="1">
    <citation type="submission" date="2020-02" db="EMBL/GenBank/DDBJ databases">
        <title>Whole-genome analyses of novel actinobacteria.</title>
        <authorList>
            <person name="Sahin N."/>
        </authorList>
    </citation>
    <scope>NUCLEOTIDE SEQUENCE [LARGE SCALE GENOMIC DNA]</scope>
    <source>
        <strain evidence="6 7">A7024</strain>
    </source>
</reference>
<dbReference type="InterPro" id="IPR010060">
    <property type="entry name" value="NRPS_synth"/>
</dbReference>
<dbReference type="GO" id="GO:0031177">
    <property type="term" value="F:phosphopantetheine binding"/>
    <property type="evidence" value="ECO:0007669"/>
    <property type="project" value="InterPro"/>
</dbReference>
<feature type="region of interest" description="Disordered" evidence="4">
    <location>
        <begin position="30"/>
        <end position="54"/>
    </location>
</feature>
<protein>
    <submittedName>
        <fullName evidence="6">Non-ribosomal peptide synthetase</fullName>
    </submittedName>
</protein>